<keyword evidence="5" id="KW-1185">Reference proteome</keyword>
<feature type="region of interest" description="Disordered" evidence="1">
    <location>
        <begin position="82"/>
        <end position="169"/>
    </location>
</feature>
<protein>
    <submittedName>
        <fullName evidence="4">YHS domain-containing protein</fullName>
    </submittedName>
</protein>
<dbReference type="EMBL" id="FOQD01000003">
    <property type="protein sequence ID" value="SFH82128.1"/>
    <property type="molecule type" value="Genomic_DNA"/>
</dbReference>
<dbReference type="InterPro" id="IPR007029">
    <property type="entry name" value="YHS_dom"/>
</dbReference>
<keyword evidence="2" id="KW-0732">Signal</keyword>
<accession>A0A1I3D6C0</accession>
<feature type="domain" description="YHS" evidence="3">
    <location>
        <begin position="492"/>
        <end position="523"/>
    </location>
</feature>
<dbReference type="AlphaFoldDB" id="A0A1I3D6C0"/>
<organism evidence="4 5">
    <name type="scientific">Planctomicrobium piriforme</name>
    <dbReference type="NCBI Taxonomy" id="1576369"/>
    <lineage>
        <taxon>Bacteria</taxon>
        <taxon>Pseudomonadati</taxon>
        <taxon>Planctomycetota</taxon>
        <taxon>Planctomycetia</taxon>
        <taxon>Planctomycetales</taxon>
        <taxon>Planctomycetaceae</taxon>
        <taxon>Planctomicrobium</taxon>
    </lineage>
</organism>
<dbReference type="RefSeq" id="WP_092048131.1">
    <property type="nucleotide sequence ID" value="NZ_FOQD01000003.1"/>
</dbReference>
<feature type="signal peptide" evidence="2">
    <location>
        <begin position="1"/>
        <end position="33"/>
    </location>
</feature>
<feature type="compositionally biased region" description="Basic and acidic residues" evidence="1">
    <location>
        <begin position="439"/>
        <end position="455"/>
    </location>
</feature>
<evidence type="ECO:0000259" key="3">
    <source>
        <dbReference type="Pfam" id="PF04945"/>
    </source>
</evidence>
<name>A0A1I3D6C0_9PLAN</name>
<feature type="region of interest" description="Disordered" evidence="1">
    <location>
        <begin position="374"/>
        <end position="417"/>
    </location>
</feature>
<feature type="region of interest" description="Disordered" evidence="1">
    <location>
        <begin position="429"/>
        <end position="455"/>
    </location>
</feature>
<evidence type="ECO:0000256" key="2">
    <source>
        <dbReference type="SAM" id="SignalP"/>
    </source>
</evidence>
<evidence type="ECO:0000313" key="5">
    <source>
        <dbReference type="Proteomes" id="UP000199518"/>
    </source>
</evidence>
<dbReference type="Proteomes" id="UP000199518">
    <property type="component" value="Unassembled WGS sequence"/>
</dbReference>
<feature type="region of interest" description="Disordered" evidence="1">
    <location>
        <begin position="328"/>
        <end position="362"/>
    </location>
</feature>
<evidence type="ECO:0000256" key="1">
    <source>
        <dbReference type="SAM" id="MobiDB-lite"/>
    </source>
</evidence>
<dbReference type="STRING" id="1576369.SAMN05421753_103105"/>
<sequence>MTLYRNMTKTTRPYVLASAAGAALCSWAVSASAQQPLPGTVVNGQYVQEPAHLQQAQQGVRPLAPANNVSLAAGQTVSTQYPNYQQQYSPPGTPPVSSGAPQQYAQPQTSYASQQVQPPQQPQQPHDSGRPQIGFMDRLGKVFRGGRGPAPVDPGMNYPKASQAPPQAPGVNLSALPPSIPSQSQVQAQAQAGGIPSMPPIPPGPPANTQPGLFQPPVSANPIADLVPPEPGTTMAQIPAIPPAPVTAQQPQLKNIPELKQMMEAGNSVAAVPAPPAAPASNLPKLDFNAPLPAPNKAIAPGEPTEVKTAAAPAVAAPVAAPKSADPFANLFPGDNKGETKTAANDAAAAKPAGSPYTGLTLDSDAAAKPAKEMQILPPEPSDAASTKMAKTELTPAITPAPKVEPATPGKPMEKPMLDLSVPSDLPKLSAASSTSNEIEIKPAPAKEKAPVDAEQKSKFDRIAARKGEKGLKGFCPVVLRDERDLVDSVDEFSVIYNGRRYEFASQESMEKFLAEPIKYAPAAGCCDVIHLALTGEKQEGSLDHAVWYKGRLYLFSGVETMETFVAAPSSHATND</sequence>
<feature type="compositionally biased region" description="Polar residues" evidence="1">
    <location>
        <begin position="95"/>
        <end position="113"/>
    </location>
</feature>
<feature type="chain" id="PRO_5011750428" evidence="2">
    <location>
        <begin position="34"/>
        <end position="576"/>
    </location>
</feature>
<evidence type="ECO:0000313" key="4">
    <source>
        <dbReference type="EMBL" id="SFH82128.1"/>
    </source>
</evidence>
<feature type="compositionally biased region" description="Low complexity" evidence="1">
    <location>
        <begin position="343"/>
        <end position="353"/>
    </location>
</feature>
<gene>
    <name evidence="4" type="ORF">SAMN05421753_103105</name>
</gene>
<dbReference type="OrthoDB" id="215819at2"/>
<dbReference type="Pfam" id="PF04945">
    <property type="entry name" value="YHS"/>
    <property type="match status" value="1"/>
</dbReference>
<reference evidence="5" key="1">
    <citation type="submission" date="2016-10" db="EMBL/GenBank/DDBJ databases">
        <authorList>
            <person name="Varghese N."/>
            <person name="Submissions S."/>
        </authorList>
    </citation>
    <scope>NUCLEOTIDE SEQUENCE [LARGE SCALE GENOMIC DNA]</scope>
    <source>
        <strain evidence="5">DSM 26348</strain>
    </source>
</reference>
<proteinExistence type="predicted"/>